<dbReference type="OrthoDB" id="40408at2157"/>
<sequence length="127" mass="13977">MTDHSFEIDPIGVVRTPFERPADTPKQGVNEATEGEVVLSREYEPGLEGLTSGDSIDVLWLADDADRSTLRVRDGERGVFSTRSPHRPNPICRTTCRVRAVDGTRLAVTGVDMLDESPVVDLKAPMR</sequence>
<feature type="region of interest" description="Disordered" evidence="3">
    <location>
        <begin position="1"/>
        <end position="31"/>
    </location>
</feature>
<evidence type="ECO:0000256" key="3">
    <source>
        <dbReference type="SAM" id="MobiDB-lite"/>
    </source>
</evidence>
<keyword evidence="6" id="KW-1185">Reference proteome</keyword>
<dbReference type="PANTHER" id="PTHR12818">
    <property type="entry name" value="TRNA (ADENINE(37)-N6)-METHYLTRANSFERASE"/>
    <property type="match status" value="1"/>
</dbReference>
<dbReference type="EMBL" id="AOMA01000112">
    <property type="protein sequence ID" value="EMA36814.1"/>
    <property type="molecule type" value="Genomic_DNA"/>
</dbReference>
<dbReference type="RefSeq" id="WP_006673188.1">
    <property type="nucleotide sequence ID" value="NZ_AOMA01000112.1"/>
</dbReference>
<comment type="similarity">
    <text evidence="2">Belongs to the tRNA methyltransferase O family.</text>
</comment>
<evidence type="ECO:0000313" key="5">
    <source>
        <dbReference type="EMBL" id="EMA36814.1"/>
    </source>
</evidence>
<dbReference type="STRING" id="1227454.C446_11417"/>
<dbReference type="NCBIfam" id="TIGR00104">
    <property type="entry name" value="tRNA_TsaA"/>
    <property type="match status" value="1"/>
</dbReference>
<dbReference type="PANTHER" id="PTHR12818:SF0">
    <property type="entry name" value="TRNA (ADENINE(37)-N6)-METHYLTRANSFERASE"/>
    <property type="match status" value="1"/>
</dbReference>
<dbReference type="Gene3D" id="2.40.30.70">
    <property type="entry name" value="YaeB-like"/>
    <property type="match status" value="1"/>
</dbReference>
<dbReference type="SUPFAM" id="SSF118196">
    <property type="entry name" value="YaeB-like"/>
    <property type="match status" value="1"/>
</dbReference>
<evidence type="ECO:0000256" key="2">
    <source>
        <dbReference type="ARBA" id="ARBA00033753"/>
    </source>
</evidence>
<feature type="domain" description="TsaA-like" evidence="4">
    <location>
        <begin position="8"/>
        <end position="127"/>
    </location>
</feature>
<protein>
    <recommendedName>
        <fullName evidence="4">TsaA-like domain-containing protein</fullName>
    </recommendedName>
</protein>
<evidence type="ECO:0000313" key="6">
    <source>
        <dbReference type="Proteomes" id="UP000011607"/>
    </source>
</evidence>
<keyword evidence="1" id="KW-0949">S-adenosyl-L-methionine</keyword>
<gene>
    <name evidence="5" type="ORF">C446_11417</name>
</gene>
<dbReference type="InterPro" id="IPR023368">
    <property type="entry name" value="UPF0066_cons_site"/>
</dbReference>
<accession>M0LWR2</accession>
<dbReference type="eggNOG" id="arCOG00761">
    <property type="taxonomic scope" value="Archaea"/>
</dbReference>
<reference evidence="5 6" key="1">
    <citation type="journal article" date="2014" name="PLoS Genet.">
        <title>Phylogenetically driven sequencing of extremely halophilic archaea reveals strategies for static and dynamic osmo-response.</title>
        <authorList>
            <person name="Becker E.A."/>
            <person name="Seitzer P.M."/>
            <person name="Tritt A."/>
            <person name="Larsen D."/>
            <person name="Krusor M."/>
            <person name="Yao A.I."/>
            <person name="Wu D."/>
            <person name="Madern D."/>
            <person name="Eisen J.A."/>
            <person name="Darling A.E."/>
            <person name="Facciotti M.T."/>
        </authorList>
    </citation>
    <scope>NUCLEOTIDE SEQUENCE [LARGE SCALE GENOMIC DNA]</scope>
    <source>
        <strain evidence="5 6">JCM 10879</strain>
    </source>
</reference>
<organism evidence="5 6">
    <name type="scientific">Halobiforma nitratireducens JCM 10879</name>
    <dbReference type="NCBI Taxonomy" id="1227454"/>
    <lineage>
        <taxon>Archaea</taxon>
        <taxon>Methanobacteriati</taxon>
        <taxon>Methanobacteriota</taxon>
        <taxon>Stenosarchaea group</taxon>
        <taxon>Halobacteria</taxon>
        <taxon>Halobacteriales</taxon>
        <taxon>Natrialbaceae</taxon>
        <taxon>Halobiforma</taxon>
    </lineage>
</organism>
<dbReference type="Pfam" id="PF01980">
    <property type="entry name" value="TrmO_N"/>
    <property type="match status" value="1"/>
</dbReference>
<evidence type="ECO:0000259" key="4">
    <source>
        <dbReference type="PROSITE" id="PS51668"/>
    </source>
</evidence>
<dbReference type="PROSITE" id="PS51668">
    <property type="entry name" value="TSAA_2"/>
    <property type="match status" value="1"/>
</dbReference>
<proteinExistence type="inferred from homology"/>
<dbReference type="InterPro" id="IPR040372">
    <property type="entry name" value="YaeB-like"/>
</dbReference>
<evidence type="ECO:0000256" key="1">
    <source>
        <dbReference type="ARBA" id="ARBA00022691"/>
    </source>
</evidence>
<dbReference type="InterPro" id="IPR036413">
    <property type="entry name" value="YaeB-like_sf"/>
</dbReference>
<dbReference type="CDD" id="cd09281">
    <property type="entry name" value="UPF0066"/>
    <property type="match status" value="1"/>
</dbReference>
<dbReference type="PROSITE" id="PS01318">
    <property type="entry name" value="TSAA_1"/>
    <property type="match status" value="1"/>
</dbReference>
<dbReference type="InterPro" id="IPR023370">
    <property type="entry name" value="TrmO-like_N"/>
</dbReference>
<dbReference type="PATRIC" id="fig|1227454.3.peg.2319"/>
<name>M0LWR2_9EURY</name>
<dbReference type="Proteomes" id="UP000011607">
    <property type="component" value="Unassembled WGS sequence"/>
</dbReference>
<dbReference type="InterPro" id="IPR036414">
    <property type="entry name" value="YaeB_N_sf"/>
</dbReference>
<comment type="caution">
    <text evidence="5">The sequence shown here is derived from an EMBL/GenBank/DDBJ whole genome shotgun (WGS) entry which is preliminary data.</text>
</comment>
<dbReference type="AlphaFoldDB" id="M0LWR2"/>